<dbReference type="EMBL" id="JAGSOH010000005">
    <property type="protein sequence ID" value="MBR7825420.1"/>
    <property type="molecule type" value="Genomic_DNA"/>
</dbReference>
<feature type="transmembrane region" description="Helical" evidence="2">
    <location>
        <begin position="246"/>
        <end position="265"/>
    </location>
</feature>
<dbReference type="AlphaFoldDB" id="A0A941IEN2"/>
<keyword evidence="2" id="KW-0472">Membrane</keyword>
<comment type="caution">
    <text evidence="3">The sequence shown here is derived from an EMBL/GenBank/DDBJ whole genome shotgun (WGS) entry which is preliminary data.</text>
</comment>
<protein>
    <submittedName>
        <fullName evidence="3">DUF2029 domain-containing protein</fullName>
    </submittedName>
</protein>
<name>A0A941IEN2_9ACTN</name>
<keyword evidence="4" id="KW-1185">Reference proteome</keyword>
<feature type="region of interest" description="Disordered" evidence="1">
    <location>
        <begin position="1"/>
        <end position="36"/>
    </location>
</feature>
<accession>A0A941IEN2</accession>
<feature type="transmembrane region" description="Helical" evidence="2">
    <location>
        <begin position="422"/>
        <end position="439"/>
    </location>
</feature>
<dbReference type="Pfam" id="PF26314">
    <property type="entry name" value="MptA_B_family"/>
    <property type="match status" value="1"/>
</dbReference>
<feature type="transmembrane region" description="Helical" evidence="2">
    <location>
        <begin position="156"/>
        <end position="174"/>
    </location>
</feature>
<gene>
    <name evidence="3" type="ORF">KDK95_03820</name>
</gene>
<feature type="transmembrane region" description="Helical" evidence="2">
    <location>
        <begin position="319"/>
        <end position="347"/>
    </location>
</feature>
<feature type="compositionally biased region" description="Gly residues" evidence="1">
    <location>
        <begin position="7"/>
        <end position="23"/>
    </location>
</feature>
<organism evidence="3 4">
    <name type="scientific">Actinospica acidithermotolerans</name>
    <dbReference type="NCBI Taxonomy" id="2828514"/>
    <lineage>
        <taxon>Bacteria</taxon>
        <taxon>Bacillati</taxon>
        <taxon>Actinomycetota</taxon>
        <taxon>Actinomycetes</taxon>
        <taxon>Catenulisporales</taxon>
        <taxon>Actinospicaceae</taxon>
        <taxon>Actinospica</taxon>
    </lineage>
</organism>
<feature type="transmembrane region" description="Helical" evidence="2">
    <location>
        <begin position="56"/>
        <end position="76"/>
    </location>
</feature>
<evidence type="ECO:0000256" key="1">
    <source>
        <dbReference type="SAM" id="MobiDB-lite"/>
    </source>
</evidence>
<evidence type="ECO:0000256" key="2">
    <source>
        <dbReference type="SAM" id="Phobius"/>
    </source>
</evidence>
<keyword evidence="2" id="KW-0812">Transmembrane</keyword>
<proteinExistence type="predicted"/>
<dbReference type="RefSeq" id="WP_212516568.1">
    <property type="nucleotide sequence ID" value="NZ_JAGSOH010000005.1"/>
</dbReference>
<dbReference type="Proteomes" id="UP000676325">
    <property type="component" value="Unassembled WGS sequence"/>
</dbReference>
<evidence type="ECO:0000313" key="4">
    <source>
        <dbReference type="Proteomes" id="UP000676325"/>
    </source>
</evidence>
<feature type="transmembrane region" description="Helical" evidence="2">
    <location>
        <begin position="459"/>
        <end position="482"/>
    </location>
</feature>
<sequence length="514" mass="55250">MTEPIRTGGGPGAIVVGGPGSGRSAGRPRPEDGPRGPVARAIELVYRLANSELATARSAIIISLTGIVLIMVVGIFSPNYNTLPRVPFTLITQNGGTLDIRSGFTYIMLPLSGHLGSLPDWASISMTWTAIILQCVGLAALLWANSRGWRPNPRHLFLAAAAIVAVMVFITPVGSSDTTSYAAYGRMANLGIDPYDNGPSALGPSDVYVHTVGQMWWRTPSVYGPLATWLQQFAALFGGKSNPAAAVSALMIMNGLVFLAVGYYLMRTADDPVRASLMWVANPVLIQQLVFGGHLDTYVAAATVVGVQLARSRTSGWRYLWVGVAIGVGCCFKINAAWAGVAIGWVLLMRREWINLLRLSVGGLGTVAFFYSFFGMHAFKQVLQASSLVATPSPWRAFQLSVEWVFGLFGAEPAGQRISSDIISVSWPVLMVIIAYAIYRKFGADQPAVVTVPFALSFAWILVAPWSLPWYAAVAWAILALVPRNPMTRWLTLATVYLALMHCSGGGPATWANN</sequence>
<reference evidence="3" key="1">
    <citation type="submission" date="2021-04" db="EMBL/GenBank/DDBJ databases">
        <title>Genome based classification of Actinospica acidithermotolerans sp. nov., an actinobacterium isolated from an Indonesian hot spring.</title>
        <authorList>
            <person name="Kusuma A.B."/>
            <person name="Putra K.E."/>
            <person name="Nafisah S."/>
            <person name="Loh J."/>
            <person name="Nouioui I."/>
            <person name="Goodfellow M."/>
        </authorList>
    </citation>
    <scope>NUCLEOTIDE SEQUENCE</scope>
    <source>
        <strain evidence="3">MGRD01-02</strain>
    </source>
</reference>
<feature type="transmembrane region" description="Helical" evidence="2">
    <location>
        <begin position="353"/>
        <end position="374"/>
    </location>
</feature>
<evidence type="ECO:0000313" key="3">
    <source>
        <dbReference type="EMBL" id="MBR7825420.1"/>
    </source>
</evidence>
<keyword evidence="2" id="KW-1133">Transmembrane helix</keyword>
<feature type="transmembrane region" description="Helical" evidence="2">
    <location>
        <begin position="121"/>
        <end position="144"/>
    </location>
</feature>